<evidence type="ECO:0000313" key="7">
    <source>
        <dbReference type="EMBL" id="MBB5807446.1"/>
    </source>
</evidence>
<sequence>MSSPQARPDPAFALLDLYDTALPQVYGYLLARCGDRTQAEELTSETFLAAVQSARKPGTGPIGVGWLIGIARHKLVDHWRRREREERGFRLVRDEPGVEDPWDVELDAIQARQVLESLGAHHRCALTLRYLDGLPVPEVAGVMGRTVHATEALLVRARVAFRRAWTGGCDD</sequence>
<accession>A0A7W9M4S8</accession>
<dbReference type="AlphaFoldDB" id="A0A7W9M4S8"/>
<keyword evidence="8" id="KW-1185">Reference proteome</keyword>
<dbReference type="Gene3D" id="1.10.1740.10">
    <property type="match status" value="1"/>
</dbReference>
<evidence type="ECO:0000256" key="3">
    <source>
        <dbReference type="ARBA" id="ARBA00023082"/>
    </source>
</evidence>
<evidence type="ECO:0000256" key="4">
    <source>
        <dbReference type="ARBA" id="ARBA00023163"/>
    </source>
</evidence>
<dbReference type="PANTHER" id="PTHR43133:SF57">
    <property type="entry name" value="RNA POLYMERASE SIGMA-70 FACTOR"/>
    <property type="match status" value="1"/>
</dbReference>
<comment type="caution">
    <text evidence="7">The sequence shown here is derived from an EMBL/GenBank/DDBJ whole genome shotgun (WGS) entry which is preliminary data.</text>
</comment>
<proteinExistence type="inferred from homology"/>
<dbReference type="Proteomes" id="UP000552097">
    <property type="component" value="Unassembled WGS sequence"/>
</dbReference>
<gene>
    <name evidence="7" type="ORF">F4560_007214</name>
</gene>
<evidence type="ECO:0000313" key="8">
    <source>
        <dbReference type="Proteomes" id="UP000552097"/>
    </source>
</evidence>
<dbReference type="GO" id="GO:0003677">
    <property type="term" value="F:DNA binding"/>
    <property type="evidence" value="ECO:0007669"/>
    <property type="project" value="InterPro"/>
</dbReference>
<dbReference type="SUPFAM" id="SSF88946">
    <property type="entry name" value="Sigma2 domain of RNA polymerase sigma factors"/>
    <property type="match status" value="1"/>
</dbReference>
<dbReference type="PANTHER" id="PTHR43133">
    <property type="entry name" value="RNA POLYMERASE ECF-TYPE SIGMA FACTO"/>
    <property type="match status" value="1"/>
</dbReference>
<keyword evidence="2" id="KW-0805">Transcription regulation</keyword>
<dbReference type="Pfam" id="PF04542">
    <property type="entry name" value="Sigma70_r2"/>
    <property type="match status" value="1"/>
</dbReference>
<protein>
    <submittedName>
        <fullName evidence="7">RNA polymerase sigma-70 factor (ECF subfamily)</fullName>
    </submittedName>
</protein>
<dbReference type="RefSeq" id="WP_184927508.1">
    <property type="nucleotide sequence ID" value="NZ_JACHMO010000001.1"/>
</dbReference>
<dbReference type="SUPFAM" id="SSF88659">
    <property type="entry name" value="Sigma3 and sigma4 domains of RNA polymerase sigma factors"/>
    <property type="match status" value="1"/>
</dbReference>
<dbReference type="InterPro" id="IPR039425">
    <property type="entry name" value="RNA_pol_sigma-70-like"/>
</dbReference>
<evidence type="ECO:0000259" key="6">
    <source>
        <dbReference type="Pfam" id="PF08281"/>
    </source>
</evidence>
<keyword evidence="4" id="KW-0804">Transcription</keyword>
<reference evidence="7 8" key="1">
    <citation type="submission" date="2020-08" db="EMBL/GenBank/DDBJ databases">
        <title>Sequencing the genomes of 1000 actinobacteria strains.</title>
        <authorList>
            <person name="Klenk H.-P."/>
        </authorList>
    </citation>
    <scope>NUCLEOTIDE SEQUENCE [LARGE SCALE GENOMIC DNA]</scope>
    <source>
        <strain evidence="7 8">DSM 45486</strain>
    </source>
</reference>
<dbReference type="InterPro" id="IPR036388">
    <property type="entry name" value="WH-like_DNA-bd_sf"/>
</dbReference>
<dbReference type="InterPro" id="IPR013249">
    <property type="entry name" value="RNA_pol_sigma70_r4_t2"/>
</dbReference>
<dbReference type="Gene3D" id="1.10.10.10">
    <property type="entry name" value="Winged helix-like DNA-binding domain superfamily/Winged helix DNA-binding domain"/>
    <property type="match status" value="1"/>
</dbReference>
<dbReference type="InterPro" id="IPR014284">
    <property type="entry name" value="RNA_pol_sigma-70_dom"/>
</dbReference>
<organism evidence="7 8">
    <name type="scientific">Saccharothrix ecbatanensis</name>
    <dbReference type="NCBI Taxonomy" id="1105145"/>
    <lineage>
        <taxon>Bacteria</taxon>
        <taxon>Bacillati</taxon>
        <taxon>Actinomycetota</taxon>
        <taxon>Actinomycetes</taxon>
        <taxon>Pseudonocardiales</taxon>
        <taxon>Pseudonocardiaceae</taxon>
        <taxon>Saccharothrix</taxon>
    </lineage>
</organism>
<feature type="domain" description="RNA polymerase sigma-70 region 2" evidence="5">
    <location>
        <begin position="17"/>
        <end position="84"/>
    </location>
</feature>
<comment type="similarity">
    <text evidence="1">Belongs to the sigma-70 factor family. ECF subfamily.</text>
</comment>
<dbReference type="NCBIfam" id="TIGR02937">
    <property type="entry name" value="sigma70-ECF"/>
    <property type="match status" value="1"/>
</dbReference>
<evidence type="ECO:0000256" key="1">
    <source>
        <dbReference type="ARBA" id="ARBA00010641"/>
    </source>
</evidence>
<dbReference type="InterPro" id="IPR013324">
    <property type="entry name" value="RNA_pol_sigma_r3/r4-like"/>
</dbReference>
<evidence type="ECO:0000259" key="5">
    <source>
        <dbReference type="Pfam" id="PF04542"/>
    </source>
</evidence>
<evidence type="ECO:0000256" key="2">
    <source>
        <dbReference type="ARBA" id="ARBA00023015"/>
    </source>
</evidence>
<dbReference type="GO" id="GO:0016987">
    <property type="term" value="F:sigma factor activity"/>
    <property type="evidence" value="ECO:0007669"/>
    <property type="project" value="UniProtKB-KW"/>
</dbReference>
<name>A0A7W9M4S8_9PSEU</name>
<dbReference type="EMBL" id="JACHMO010000001">
    <property type="protein sequence ID" value="MBB5807446.1"/>
    <property type="molecule type" value="Genomic_DNA"/>
</dbReference>
<dbReference type="GO" id="GO:0006352">
    <property type="term" value="P:DNA-templated transcription initiation"/>
    <property type="evidence" value="ECO:0007669"/>
    <property type="project" value="InterPro"/>
</dbReference>
<dbReference type="Pfam" id="PF08281">
    <property type="entry name" value="Sigma70_r4_2"/>
    <property type="match status" value="1"/>
</dbReference>
<dbReference type="InterPro" id="IPR013325">
    <property type="entry name" value="RNA_pol_sigma_r2"/>
</dbReference>
<dbReference type="InterPro" id="IPR007627">
    <property type="entry name" value="RNA_pol_sigma70_r2"/>
</dbReference>
<feature type="domain" description="RNA polymerase sigma factor 70 region 4 type 2" evidence="6">
    <location>
        <begin position="111"/>
        <end position="159"/>
    </location>
</feature>
<keyword evidence="3" id="KW-0731">Sigma factor</keyword>